<evidence type="ECO:0000313" key="2">
    <source>
        <dbReference type="EMBL" id="KAF2279523.1"/>
    </source>
</evidence>
<proteinExistence type="predicted"/>
<keyword evidence="3" id="KW-1185">Reference proteome</keyword>
<dbReference type="RefSeq" id="XP_033657062.1">
    <property type="nucleotide sequence ID" value="XM_033799587.1"/>
</dbReference>
<protein>
    <submittedName>
        <fullName evidence="2">Uncharacterized protein</fullName>
    </submittedName>
</protein>
<reference evidence="2" key="1">
    <citation type="journal article" date="2020" name="Stud. Mycol.">
        <title>101 Dothideomycetes genomes: a test case for predicting lifestyles and emergence of pathogens.</title>
        <authorList>
            <person name="Haridas S."/>
            <person name="Albert R."/>
            <person name="Binder M."/>
            <person name="Bloem J."/>
            <person name="Labutti K."/>
            <person name="Salamov A."/>
            <person name="Andreopoulos B."/>
            <person name="Baker S."/>
            <person name="Barry K."/>
            <person name="Bills G."/>
            <person name="Bluhm B."/>
            <person name="Cannon C."/>
            <person name="Castanera R."/>
            <person name="Culley D."/>
            <person name="Daum C."/>
            <person name="Ezra D."/>
            <person name="Gonzalez J."/>
            <person name="Henrissat B."/>
            <person name="Kuo A."/>
            <person name="Liang C."/>
            <person name="Lipzen A."/>
            <person name="Lutzoni F."/>
            <person name="Magnuson J."/>
            <person name="Mondo S."/>
            <person name="Nolan M."/>
            <person name="Ohm R."/>
            <person name="Pangilinan J."/>
            <person name="Park H.-J."/>
            <person name="Ramirez L."/>
            <person name="Alfaro M."/>
            <person name="Sun H."/>
            <person name="Tritt A."/>
            <person name="Yoshinaga Y."/>
            <person name="Zwiers L.-H."/>
            <person name="Turgeon B."/>
            <person name="Goodwin S."/>
            <person name="Spatafora J."/>
            <person name="Crous P."/>
            <person name="Grigoriev I."/>
        </authorList>
    </citation>
    <scope>NUCLEOTIDE SEQUENCE</scope>
    <source>
        <strain evidence="2">CBS 379.55</strain>
    </source>
</reference>
<feature type="compositionally biased region" description="Basic and acidic residues" evidence="1">
    <location>
        <begin position="495"/>
        <end position="507"/>
    </location>
</feature>
<organism evidence="2 3">
    <name type="scientific">Westerdykella ornata</name>
    <dbReference type="NCBI Taxonomy" id="318751"/>
    <lineage>
        <taxon>Eukaryota</taxon>
        <taxon>Fungi</taxon>
        <taxon>Dikarya</taxon>
        <taxon>Ascomycota</taxon>
        <taxon>Pezizomycotina</taxon>
        <taxon>Dothideomycetes</taxon>
        <taxon>Pleosporomycetidae</taxon>
        <taxon>Pleosporales</taxon>
        <taxon>Sporormiaceae</taxon>
        <taxon>Westerdykella</taxon>
    </lineage>
</organism>
<name>A0A6A6JTU4_WESOR</name>
<dbReference type="OrthoDB" id="5150738at2759"/>
<gene>
    <name evidence="2" type="ORF">EI97DRAFT_439857</name>
</gene>
<feature type="region of interest" description="Disordered" evidence="1">
    <location>
        <begin position="480"/>
        <end position="600"/>
    </location>
</feature>
<accession>A0A6A6JTU4</accession>
<dbReference type="EMBL" id="ML986486">
    <property type="protein sequence ID" value="KAF2279523.1"/>
    <property type="molecule type" value="Genomic_DNA"/>
</dbReference>
<dbReference type="Proteomes" id="UP000800097">
    <property type="component" value="Unassembled WGS sequence"/>
</dbReference>
<feature type="compositionally biased region" description="Basic and acidic residues" evidence="1">
    <location>
        <begin position="569"/>
        <end position="598"/>
    </location>
</feature>
<evidence type="ECO:0000313" key="3">
    <source>
        <dbReference type="Proteomes" id="UP000800097"/>
    </source>
</evidence>
<sequence length="919" mass="102714">MKTRKSRTFCAWRVVSQNNGYVCVHAGEDMIAAVKGAVVIPHGMNRPRTCDSTWALTAEHGGGEPETGISDLTFEWIIDGTVVKLKQGKTDYVLPDIWDQMADAIEQLKPHTGDQFSIADVDSTTYGIWTLEGPDEFMWEAFQPGLQVTTALPMAAIYGLINTVADGEDNVVLPASRTKTRRLVQVTEEDLEEHYTDDSTLDDATLGFFSLLMSYVKLATRMDSGNRESGPKQLLFIMPRTSWNKLYELYGTDHDQDESARKRKCKKRRKDKRSLLDIVDDLAKKKGIENAGSATFKWHKQNNHRVTTYPGISTSCTPQNQVRRALEMRANDDVDINTDWPAKDTDVERKELAVETWVKELENGKDVLAVMDRLVWDGQIGGFGSRTEGPLTESSSEEELGLFELRDISVFGYGRDSIRTKLLRIEEQIKGWHDANSQARKKRSLLCKKPGFENQDCKGNQVPNILGKCEDCEKGFKPNKQNTKCIPGSPEDNDDGKQGKCKDKDFILDPAQGGQEENTENPICTYDDDKKCKQKGQTAVTRTPNNKVEPKDADAYQPSVDQTRHAKQQLRERYNQRVESARKQKEKTKEARKEERRTNSRRTRMGLCFTLLAGLQAWDLAEIEAMPGNDMAGMLELWPEDGELKYNIPIHISDYKITVTHKQTKPIVVIIGGDSSLAGGFPFLGLLNAAGRVLSPITRISGGASRVYTSVRSGKTGKASAEAIKSARSSGTVGKILKDQRFLDCLAATPAVIAQQAGKPSKRDDGGIVEILYPVDEYWNVSIKFDPTAPYYDPKIPPPEFDDRHIELWGRNDAPGLFEAEIELLPLGVTYPDQVRRENRLLYETCMSVPTVGNTLTAAAVVGGCCAFYADSDCNYGLFLFAMTNRTDLRLRGEDNDNVEAVWCTFDELCKNAPGPPQH</sequence>
<dbReference type="GeneID" id="54552762"/>
<dbReference type="AlphaFoldDB" id="A0A6A6JTU4"/>
<evidence type="ECO:0000256" key="1">
    <source>
        <dbReference type="SAM" id="MobiDB-lite"/>
    </source>
</evidence>
<feature type="compositionally biased region" description="Polar residues" evidence="1">
    <location>
        <begin position="535"/>
        <end position="546"/>
    </location>
</feature>